<organism evidence="2 3">
    <name type="scientific">Romanomermis culicivorax</name>
    <name type="common">Nematode worm</name>
    <dbReference type="NCBI Taxonomy" id="13658"/>
    <lineage>
        <taxon>Eukaryota</taxon>
        <taxon>Metazoa</taxon>
        <taxon>Ecdysozoa</taxon>
        <taxon>Nematoda</taxon>
        <taxon>Enoplea</taxon>
        <taxon>Dorylaimia</taxon>
        <taxon>Mermithida</taxon>
        <taxon>Mermithoidea</taxon>
        <taxon>Mermithidae</taxon>
        <taxon>Romanomermis</taxon>
    </lineage>
</organism>
<evidence type="ECO:0000313" key="3">
    <source>
        <dbReference type="WBParaSite" id="nRc.2.0.1.t30372-RA"/>
    </source>
</evidence>
<reference evidence="3" key="1">
    <citation type="submission" date="2022-11" db="UniProtKB">
        <authorList>
            <consortium name="WormBaseParasite"/>
        </authorList>
    </citation>
    <scope>IDENTIFICATION</scope>
</reference>
<sequence length="110" mass="12161">MFINSFVLLSLICIKVLLANDRLSVRVVHHSPCIRKGTKTPWPLVLPSIKEAPVLRDADDPNCYRITGDVKVNRPVRGKLYAYVELKNEVNGEPRPCYNAKANGCGGIGS</sequence>
<feature type="chain" id="PRO_5038011808" evidence="1">
    <location>
        <begin position="20"/>
        <end position="110"/>
    </location>
</feature>
<keyword evidence="1" id="KW-0732">Signal</keyword>
<dbReference type="WBParaSite" id="nRc.2.0.1.t30372-RA">
    <property type="protein sequence ID" value="nRc.2.0.1.t30372-RA"/>
    <property type="gene ID" value="nRc.2.0.1.g30372"/>
</dbReference>
<proteinExistence type="predicted"/>
<dbReference type="PANTHER" id="PTHR37976:SF2">
    <property type="entry name" value="PROTEIN CBG16925"/>
    <property type="match status" value="1"/>
</dbReference>
<keyword evidence="2" id="KW-1185">Reference proteome</keyword>
<name>A0A915JXD5_ROMCU</name>
<accession>A0A915JXD5</accession>
<dbReference type="PANTHER" id="PTHR37976">
    <property type="entry name" value="PROTEIN CBG16927"/>
    <property type="match status" value="1"/>
</dbReference>
<dbReference type="Proteomes" id="UP000887565">
    <property type="component" value="Unplaced"/>
</dbReference>
<dbReference type="AlphaFoldDB" id="A0A915JXD5"/>
<evidence type="ECO:0000256" key="1">
    <source>
        <dbReference type="SAM" id="SignalP"/>
    </source>
</evidence>
<protein>
    <submittedName>
        <fullName evidence="3">Uncharacterized protein</fullName>
    </submittedName>
</protein>
<evidence type="ECO:0000313" key="2">
    <source>
        <dbReference type="Proteomes" id="UP000887565"/>
    </source>
</evidence>
<feature type="signal peptide" evidence="1">
    <location>
        <begin position="1"/>
        <end position="19"/>
    </location>
</feature>